<proteinExistence type="predicted"/>
<dbReference type="InterPro" id="IPR036361">
    <property type="entry name" value="SAP_dom_sf"/>
</dbReference>
<name>A0A6C0AVN0_9ZZZZ</name>
<dbReference type="SUPFAM" id="SSF68906">
    <property type="entry name" value="SAP domain"/>
    <property type="match status" value="1"/>
</dbReference>
<evidence type="ECO:0000313" key="1">
    <source>
        <dbReference type="EMBL" id="QHS83808.1"/>
    </source>
</evidence>
<evidence type="ECO:0008006" key="2">
    <source>
        <dbReference type="Google" id="ProtNLM"/>
    </source>
</evidence>
<sequence>MVAMNKDLWMYEYNRTFDNELNNGLTEIEAETLASASADVAVYYGKSASMGELRAELETRDLPITGRRLQLVKRILTNNTEKRKQEIETEPEITPEPTMVITPRRSARLIAQAIPYF</sequence>
<accession>A0A6C0AVN0</accession>
<dbReference type="EMBL" id="MN738765">
    <property type="protein sequence ID" value="QHS83808.1"/>
    <property type="molecule type" value="Genomic_DNA"/>
</dbReference>
<dbReference type="AlphaFoldDB" id="A0A6C0AVN0"/>
<organism evidence="1">
    <name type="scientific">viral metagenome</name>
    <dbReference type="NCBI Taxonomy" id="1070528"/>
    <lineage>
        <taxon>unclassified sequences</taxon>
        <taxon>metagenomes</taxon>
        <taxon>organismal metagenomes</taxon>
    </lineage>
</organism>
<protein>
    <recommendedName>
        <fullName evidence="2">SAP domain-containing protein</fullName>
    </recommendedName>
</protein>
<reference evidence="1" key="1">
    <citation type="journal article" date="2020" name="Nature">
        <title>Giant virus diversity and host interactions through global metagenomics.</title>
        <authorList>
            <person name="Schulz F."/>
            <person name="Roux S."/>
            <person name="Paez-Espino D."/>
            <person name="Jungbluth S."/>
            <person name="Walsh D.A."/>
            <person name="Denef V.J."/>
            <person name="McMahon K.D."/>
            <person name="Konstantinidis K.T."/>
            <person name="Eloe-Fadrosh E.A."/>
            <person name="Kyrpides N.C."/>
            <person name="Woyke T."/>
        </authorList>
    </citation>
    <scope>NUCLEOTIDE SEQUENCE</scope>
    <source>
        <strain evidence="1">GVMAG-S-ERX555961-36</strain>
    </source>
</reference>
<dbReference type="Gene3D" id="1.10.720.30">
    <property type="entry name" value="SAP domain"/>
    <property type="match status" value="1"/>
</dbReference>